<dbReference type="AlphaFoldDB" id="A0A6A6WAP5"/>
<reference evidence="2" key="1">
    <citation type="journal article" date="2020" name="Stud. Mycol.">
        <title>101 Dothideomycetes genomes: a test case for predicting lifestyles and emergence of pathogens.</title>
        <authorList>
            <person name="Haridas S."/>
            <person name="Albert R."/>
            <person name="Binder M."/>
            <person name="Bloem J."/>
            <person name="Labutti K."/>
            <person name="Salamov A."/>
            <person name="Andreopoulos B."/>
            <person name="Baker S."/>
            <person name="Barry K."/>
            <person name="Bills G."/>
            <person name="Bluhm B."/>
            <person name="Cannon C."/>
            <person name="Castanera R."/>
            <person name="Culley D."/>
            <person name="Daum C."/>
            <person name="Ezra D."/>
            <person name="Gonzalez J."/>
            <person name="Henrissat B."/>
            <person name="Kuo A."/>
            <person name="Liang C."/>
            <person name="Lipzen A."/>
            <person name="Lutzoni F."/>
            <person name="Magnuson J."/>
            <person name="Mondo S."/>
            <person name="Nolan M."/>
            <person name="Ohm R."/>
            <person name="Pangilinan J."/>
            <person name="Park H.-J."/>
            <person name="Ramirez L."/>
            <person name="Alfaro M."/>
            <person name="Sun H."/>
            <person name="Tritt A."/>
            <person name="Yoshinaga Y."/>
            <person name="Zwiers L.-H."/>
            <person name="Turgeon B."/>
            <person name="Goodwin S."/>
            <person name="Spatafora J."/>
            <person name="Crous P."/>
            <person name="Grigoriev I."/>
        </authorList>
    </citation>
    <scope>NUCLEOTIDE SEQUENCE</scope>
    <source>
        <strain evidence="2">CBS 121739</strain>
    </source>
</reference>
<name>A0A6A6WAP5_9PEZI</name>
<protein>
    <submittedName>
        <fullName evidence="2">Uncharacterized protein</fullName>
    </submittedName>
</protein>
<evidence type="ECO:0000256" key="1">
    <source>
        <dbReference type="SAM" id="Phobius"/>
    </source>
</evidence>
<dbReference type="GeneID" id="54482277"/>
<keyword evidence="1" id="KW-0812">Transmembrane</keyword>
<feature type="transmembrane region" description="Helical" evidence="1">
    <location>
        <begin position="26"/>
        <end position="49"/>
    </location>
</feature>
<gene>
    <name evidence="2" type="ORF">EJ05DRAFT_380429</name>
</gene>
<accession>A0A6A6WAP5</accession>
<dbReference type="EMBL" id="ML996572">
    <property type="protein sequence ID" value="KAF2758191.1"/>
    <property type="molecule type" value="Genomic_DNA"/>
</dbReference>
<keyword evidence="3" id="KW-1185">Reference proteome</keyword>
<organism evidence="2 3">
    <name type="scientific">Pseudovirgaria hyperparasitica</name>
    <dbReference type="NCBI Taxonomy" id="470096"/>
    <lineage>
        <taxon>Eukaryota</taxon>
        <taxon>Fungi</taxon>
        <taxon>Dikarya</taxon>
        <taxon>Ascomycota</taxon>
        <taxon>Pezizomycotina</taxon>
        <taxon>Dothideomycetes</taxon>
        <taxon>Dothideomycetes incertae sedis</taxon>
        <taxon>Acrospermales</taxon>
        <taxon>Acrospermaceae</taxon>
        <taxon>Pseudovirgaria</taxon>
    </lineage>
</organism>
<evidence type="ECO:0000313" key="2">
    <source>
        <dbReference type="EMBL" id="KAF2758191.1"/>
    </source>
</evidence>
<keyword evidence="1" id="KW-0472">Membrane</keyword>
<dbReference type="RefSeq" id="XP_033600642.1">
    <property type="nucleotide sequence ID" value="XM_033741223.1"/>
</dbReference>
<evidence type="ECO:0000313" key="3">
    <source>
        <dbReference type="Proteomes" id="UP000799437"/>
    </source>
</evidence>
<dbReference type="Proteomes" id="UP000799437">
    <property type="component" value="Unassembled WGS sequence"/>
</dbReference>
<keyword evidence="1" id="KW-1133">Transmembrane helix</keyword>
<sequence>MQLNSMISYAYTTTRRALKSRQARQVLELPATILAVSLAVLLLHVTLVFKSEILF</sequence>
<proteinExistence type="predicted"/>